<keyword evidence="4" id="KW-1185">Reference proteome</keyword>
<feature type="transmembrane region" description="Helical" evidence="1">
    <location>
        <begin position="262"/>
        <end position="280"/>
    </location>
</feature>
<dbReference type="Pfam" id="PF01757">
    <property type="entry name" value="Acyl_transf_3"/>
    <property type="match status" value="1"/>
</dbReference>
<dbReference type="AlphaFoldDB" id="A0A4S2HFF3"/>
<feature type="transmembrane region" description="Helical" evidence="1">
    <location>
        <begin position="94"/>
        <end position="113"/>
    </location>
</feature>
<feature type="domain" description="Acyltransferase 3" evidence="2">
    <location>
        <begin position="23"/>
        <end position="333"/>
    </location>
</feature>
<gene>
    <name evidence="3" type="ORF">E5162_05985</name>
</gene>
<proteinExistence type="predicted"/>
<dbReference type="GO" id="GO:0016747">
    <property type="term" value="F:acyltransferase activity, transferring groups other than amino-acyl groups"/>
    <property type="evidence" value="ECO:0007669"/>
    <property type="project" value="InterPro"/>
</dbReference>
<evidence type="ECO:0000259" key="2">
    <source>
        <dbReference type="Pfam" id="PF01757"/>
    </source>
</evidence>
<keyword evidence="1" id="KW-1133">Transmembrane helix</keyword>
<keyword evidence="3" id="KW-0808">Transferase</keyword>
<feature type="transmembrane region" description="Helical" evidence="1">
    <location>
        <begin position="21"/>
        <end position="40"/>
    </location>
</feature>
<protein>
    <submittedName>
        <fullName evidence="3">Acyltransferase</fullName>
    </submittedName>
</protein>
<sequence length="367" mass="40457">MCGGHSLRTIGAAFTGRDNRFTLIRLALASAVLLEHAVIVTQGPLPPPPMAINAWSISYAAVNGFFVLSGFLIANSLEHRADPFTYAASRILRLMPALVFLSAIAVFFVGPVATGLSQAAYWTAPQTWTYPFQVLAFLDTSQGPAGIFPDHPWRGEFSATLWTLRYEVIAYIAAALLFFTPLPWGRVAALVYFAIANLAYLLIQTTWPEAPALFTSAARLSAAFTLGMVVYLWRERLPVLPWAAIAALPLWLFLGEAPLAELFLNLAIGSLLFWVAFARFGGAPTWSAVPDWSYGIYIWHYPIMQLVLLAEPEADPWTVGAFTIPATAAIAAISWYWIEKPSLGQKSLLGALLREPRTIFKLMHRIR</sequence>
<evidence type="ECO:0000313" key="3">
    <source>
        <dbReference type="EMBL" id="TGY94810.1"/>
    </source>
</evidence>
<feature type="transmembrane region" description="Helical" evidence="1">
    <location>
        <begin position="317"/>
        <end position="338"/>
    </location>
</feature>
<dbReference type="GO" id="GO:0000271">
    <property type="term" value="P:polysaccharide biosynthetic process"/>
    <property type="evidence" value="ECO:0007669"/>
    <property type="project" value="TreeGrafter"/>
</dbReference>
<keyword evidence="1" id="KW-0472">Membrane</keyword>
<feature type="transmembrane region" description="Helical" evidence="1">
    <location>
        <begin position="239"/>
        <end position="255"/>
    </location>
</feature>
<feature type="transmembrane region" description="Helical" evidence="1">
    <location>
        <begin position="210"/>
        <end position="233"/>
    </location>
</feature>
<accession>A0A4S2HFF3</accession>
<dbReference type="PANTHER" id="PTHR23028">
    <property type="entry name" value="ACETYLTRANSFERASE"/>
    <property type="match status" value="1"/>
</dbReference>
<evidence type="ECO:0000313" key="4">
    <source>
        <dbReference type="Proteomes" id="UP000305451"/>
    </source>
</evidence>
<feature type="transmembrane region" description="Helical" evidence="1">
    <location>
        <begin position="52"/>
        <end position="74"/>
    </location>
</feature>
<dbReference type="InterPro" id="IPR002656">
    <property type="entry name" value="Acyl_transf_3_dom"/>
</dbReference>
<dbReference type="InterPro" id="IPR050879">
    <property type="entry name" value="Acyltransferase_3"/>
</dbReference>
<comment type="caution">
    <text evidence="3">The sequence shown here is derived from an EMBL/GenBank/DDBJ whole genome shotgun (WGS) entry which is preliminary data.</text>
</comment>
<name>A0A4S2HFF3_9PROT</name>
<keyword evidence="1" id="KW-0812">Transmembrane</keyword>
<keyword evidence="3" id="KW-0012">Acyltransferase</keyword>
<evidence type="ECO:0000256" key="1">
    <source>
        <dbReference type="SAM" id="Phobius"/>
    </source>
</evidence>
<dbReference type="EMBL" id="SRXV01000001">
    <property type="protein sequence ID" value="TGY94810.1"/>
    <property type="molecule type" value="Genomic_DNA"/>
</dbReference>
<organism evidence="3 4">
    <name type="scientific">Marinicauda pacifica</name>
    <dbReference type="NCBI Taxonomy" id="1133559"/>
    <lineage>
        <taxon>Bacteria</taxon>
        <taxon>Pseudomonadati</taxon>
        <taxon>Pseudomonadota</taxon>
        <taxon>Alphaproteobacteria</taxon>
        <taxon>Maricaulales</taxon>
        <taxon>Maricaulaceae</taxon>
        <taxon>Marinicauda</taxon>
    </lineage>
</organism>
<reference evidence="3 4" key="1">
    <citation type="journal article" date="2013" name="Int. J. Syst. Evol. Microbiol.">
        <title>Marinicauda pacifica gen. nov., sp. nov., a prosthecate alphaproteobacterium of the family Hyphomonadaceae isolated from deep seawater.</title>
        <authorList>
            <person name="Zhang X.Y."/>
            <person name="Li G.W."/>
            <person name="Wang C.S."/>
            <person name="Zhang Y.J."/>
            <person name="Xu X.W."/>
            <person name="Li H."/>
            <person name="Liu A."/>
            <person name="Liu C."/>
            <person name="Xie B.B."/>
            <person name="Qin Q.L."/>
            <person name="Xu Z."/>
            <person name="Chen X.L."/>
            <person name="Zhou B.C."/>
            <person name="Zhang Y.Z."/>
        </authorList>
    </citation>
    <scope>NUCLEOTIDE SEQUENCE [LARGE SCALE GENOMIC DNA]</scope>
    <source>
        <strain evidence="3 4">P-1 km-3</strain>
    </source>
</reference>
<dbReference type="Proteomes" id="UP000305451">
    <property type="component" value="Unassembled WGS sequence"/>
</dbReference>
<dbReference type="PANTHER" id="PTHR23028:SF53">
    <property type="entry name" value="ACYL_TRANSF_3 DOMAIN-CONTAINING PROTEIN"/>
    <property type="match status" value="1"/>
</dbReference>
<dbReference type="GO" id="GO:0016020">
    <property type="term" value="C:membrane"/>
    <property type="evidence" value="ECO:0007669"/>
    <property type="project" value="TreeGrafter"/>
</dbReference>